<comment type="caution">
    <text evidence="1">The sequence shown here is derived from an EMBL/GenBank/DDBJ whole genome shotgun (WGS) entry which is preliminary data.</text>
</comment>
<reference evidence="1 2" key="1">
    <citation type="submission" date="2023-04" db="EMBL/GenBank/DDBJ databases">
        <title>Genome of Basidiobolus ranarum AG-B5.</title>
        <authorList>
            <person name="Stajich J.E."/>
            <person name="Carter-House D."/>
            <person name="Gryganskyi A."/>
        </authorList>
    </citation>
    <scope>NUCLEOTIDE SEQUENCE [LARGE SCALE GENOMIC DNA]</scope>
    <source>
        <strain evidence="1 2">AG-B5</strain>
    </source>
</reference>
<accession>A0ABR2VJH0</accession>
<name>A0ABR2VJH0_9FUNG</name>
<dbReference type="Proteomes" id="UP001479436">
    <property type="component" value="Unassembled WGS sequence"/>
</dbReference>
<gene>
    <name evidence="1" type="primary">PMC1_5</name>
    <name evidence="1" type="ORF">K7432_018343</name>
</gene>
<sequence>MLSIPIGAFIRLVPNSIFGVSSDETDLENTGLRQWNSPSKHVRDELSLVKSLRGGRLRTVRRSQHNQVFAAAVFPSLVATVVGGGNATENALPSDMNESMFFQFLDEHQSPKEQIQS</sequence>
<keyword evidence="2" id="KW-1185">Reference proteome</keyword>
<proteinExistence type="predicted"/>
<organism evidence="1 2">
    <name type="scientific">Basidiobolus ranarum</name>
    <dbReference type="NCBI Taxonomy" id="34480"/>
    <lineage>
        <taxon>Eukaryota</taxon>
        <taxon>Fungi</taxon>
        <taxon>Fungi incertae sedis</taxon>
        <taxon>Zoopagomycota</taxon>
        <taxon>Entomophthoromycotina</taxon>
        <taxon>Basidiobolomycetes</taxon>
        <taxon>Basidiobolales</taxon>
        <taxon>Basidiobolaceae</taxon>
        <taxon>Basidiobolus</taxon>
    </lineage>
</organism>
<evidence type="ECO:0000313" key="2">
    <source>
        <dbReference type="Proteomes" id="UP001479436"/>
    </source>
</evidence>
<dbReference type="EMBL" id="JASJQH010012629">
    <property type="protein sequence ID" value="KAK9659878.1"/>
    <property type="molecule type" value="Genomic_DNA"/>
</dbReference>
<protein>
    <submittedName>
        <fullName evidence="1">Plasma membrane calcium</fullName>
    </submittedName>
</protein>
<evidence type="ECO:0000313" key="1">
    <source>
        <dbReference type="EMBL" id="KAK9659878.1"/>
    </source>
</evidence>